<evidence type="ECO:0000313" key="2">
    <source>
        <dbReference type="Proteomes" id="UP000887564"/>
    </source>
</evidence>
<feature type="region of interest" description="Disordered" evidence="1">
    <location>
        <begin position="1"/>
        <end position="35"/>
    </location>
</feature>
<dbReference type="WBParaSite" id="PEQ_0000270501-mRNA-1">
    <property type="protein sequence ID" value="PEQ_0000270501-mRNA-1"/>
    <property type="gene ID" value="PEQ_0000270501"/>
</dbReference>
<dbReference type="Proteomes" id="UP000887564">
    <property type="component" value="Unplaced"/>
</dbReference>
<proteinExistence type="predicted"/>
<name>A0A914RD94_PAREQ</name>
<protein>
    <submittedName>
        <fullName evidence="3">Uncharacterized protein</fullName>
    </submittedName>
</protein>
<dbReference type="AlphaFoldDB" id="A0A914RD94"/>
<evidence type="ECO:0000256" key="1">
    <source>
        <dbReference type="SAM" id="MobiDB-lite"/>
    </source>
</evidence>
<organism evidence="2 3">
    <name type="scientific">Parascaris equorum</name>
    <name type="common">Equine roundworm</name>
    <dbReference type="NCBI Taxonomy" id="6256"/>
    <lineage>
        <taxon>Eukaryota</taxon>
        <taxon>Metazoa</taxon>
        <taxon>Ecdysozoa</taxon>
        <taxon>Nematoda</taxon>
        <taxon>Chromadorea</taxon>
        <taxon>Rhabditida</taxon>
        <taxon>Spirurina</taxon>
        <taxon>Ascaridomorpha</taxon>
        <taxon>Ascaridoidea</taxon>
        <taxon>Ascarididae</taxon>
        <taxon>Parascaris</taxon>
    </lineage>
</organism>
<keyword evidence="2" id="KW-1185">Reference proteome</keyword>
<sequence>MAQGTGSLWLCLSGGIGEGRGDNEMASRPGGSESS</sequence>
<accession>A0A914RD94</accession>
<reference evidence="3" key="1">
    <citation type="submission" date="2022-11" db="UniProtKB">
        <authorList>
            <consortium name="WormBaseParasite"/>
        </authorList>
    </citation>
    <scope>IDENTIFICATION</scope>
</reference>
<evidence type="ECO:0000313" key="3">
    <source>
        <dbReference type="WBParaSite" id="PEQ_0000270501-mRNA-1"/>
    </source>
</evidence>